<evidence type="ECO:0000313" key="3">
    <source>
        <dbReference type="Proteomes" id="UP000248405"/>
    </source>
</evidence>
<name>A0A319B7A2_ASPVC</name>
<accession>A0A319B7A2</accession>
<keyword evidence="3" id="KW-1185">Reference proteome</keyword>
<proteinExistence type="predicted"/>
<dbReference type="GeneID" id="37215520"/>
<evidence type="ECO:0000256" key="1">
    <source>
        <dbReference type="SAM" id="MobiDB-lite"/>
    </source>
</evidence>
<reference evidence="2" key="1">
    <citation type="submission" date="2016-12" db="EMBL/GenBank/DDBJ databases">
        <title>The genomes of Aspergillus section Nigri reveals drivers in fungal speciation.</title>
        <authorList>
            <consortium name="DOE Joint Genome Institute"/>
            <person name="Vesth T.C."/>
            <person name="Nybo J."/>
            <person name="Theobald S."/>
            <person name="Brandl J."/>
            <person name="Frisvad J.C."/>
            <person name="Nielsen K.F."/>
            <person name="Lyhne E.K."/>
            <person name="Kogle M.E."/>
            <person name="Kuo A."/>
            <person name="Riley R."/>
            <person name="Clum A."/>
            <person name="Nolan M."/>
            <person name="Lipzen A."/>
            <person name="Salamov A."/>
            <person name="Henrissat B."/>
            <person name="Wiebenga A."/>
            <person name="De Vries R.P."/>
            <person name="Grigoriev I.V."/>
            <person name="Mortensen U.H."/>
            <person name="Andersen M.R."/>
            <person name="Baker S.E."/>
        </authorList>
    </citation>
    <scope>NUCLEOTIDE SEQUENCE [LARGE SCALE GENOMIC DNA]</scope>
    <source>
        <strain evidence="2">CBS 113365</strain>
    </source>
</reference>
<sequence>MTHTTTAFRHVSQYEHRDPSSSDMIGAAAQWPQRKRQGVPERGDLAPPEAMIQPAPQGDCPVALARLCPRRPAPIPPPVMDPIPSIPPCNHPHYLTPADAADAALEAVVRSESLASSRFIRRVIS</sequence>
<dbReference type="EMBL" id="KZ821635">
    <property type="protein sequence ID" value="PYH66220.1"/>
    <property type="molecule type" value="Genomic_DNA"/>
</dbReference>
<dbReference type="RefSeq" id="XP_025560014.1">
    <property type="nucleotide sequence ID" value="XM_025710928.1"/>
</dbReference>
<dbReference type="Proteomes" id="UP000248405">
    <property type="component" value="Unassembled WGS sequence"/>
</dbReference>
<gene>
    <name evidence="2" type="ORF">BO88DRAFT_456516</name>
</gene>
<feature type="region of interest" description="Disordered" evidence="1">
    <location>
        <begin position="1"/>
        <end position="57"/>
    </location>
</feature>
<protein>
    <submittedName>
        <fullName evidence="2">Uncharacterized protein</fullName>
    </submittedName>
</protein>
<dbReference type="OrthoDB" id="4502281at2759"/>
<organism evidence="2 3">
    <name type="scientific">Aspergillus vadensis (strain CBS 113365 / IMI 142717 / IBT 24658)</name>
    <dbReference type="NCBI Taxonomy" id="1448311"/>
    <lineage>
        <taxon>Eukaryota</taxon>
        <taxon>Fungi</taxon>
        <taxon>Dikarya</taxon>
        <taxon>Ascomycota</taxon>
        <taxon>Pezizomycotina</taxon>
        <taxon>Eurotiomycetes</taxon>
        <taxon>Eurotiomycetidae</taxon>
        <taxon>Eurotiales</taxon>
        <taxon>Aspergillaceae</taxon>
        <taxon>Aspergillus</taxon>
        <taxon>Aspergillus subgen. Circumdati</taxon>
    </lineage>
</organism>
<dbReference type="AlphaFoldDB" id="A0A319B7A2"/>
<evidence type="ECO:0000313" key="2">
    <source>
        <dbReference type="EMBL" id="PYH66220.1"/>
    </source>
</evidence>